<protein>
    <recommendedName>
        <fullName evidence="2">Arrestin-like N-terminal domain-containing protein</fullName>
    </recommendedName>
</protein>
<dbReference type="Proteomes" id="UP000077266">
    <property type="component" value="Unassembled WGS sequence"/>
</dbReference>
<name>A0A166BKT8_EXIGL</name>
<organism evidence="3 4">
    <name type="scientific">Exidia glandulosa HHB12029</name>
    <dbReference type="NCBI Taxonomy" id="1314781"/>
    <lineage>
        <taxon>Eukaryota</taxon>
        <taxon>Fungi</taxon>
        <taxon>Dikarya</taxon>
        <taxon>Basidiomycota</taxon>
        <taxon>Agaricomycotina</taxon>
        <taxon>Agaricomycetes</taxon>
        <taxon>Auriculariales</taxon>
        <taxon>Exidiaceae</taxon>
        <taxon>Exidia</taxon>
    </lineage>
</organism>
<evidence type="ECO:0000313" key="4">
    <source>
        <dbReference type="Proteomes" id="UP000077266"/>
    </source>
</evidence>
<keyword evidence="4" id="KW-1185">Reference proteome</keyword>
<feature type="non-terminal residue" evidence="3">
    <location>
        <position position="1"/>
    </location>
</feature>
<dbReference type="Gene3D" id="2.60.40.640">
    <property type="match status" value="1"/>
</dbReference>
<sequence length="415" mass="45700">MPAPRSVHDPAPEYQEDAPERGSTVHSHDLQDSQVGLNVILSSHAASSNSIPVFFNENLIAGTLELTLRKKRRISSITIKLHGYQKLDMMQWLDQEEKAHDSIFLEIKHEVWKPSDGESHLSLGTHSWPFEFKLPRETNKIGKNNRPYELPPSFSSQLFADHLVYEIVATVRRDGFFNEDEHLIVPVRYVPRTVAAAPSRSLAMSYANGTPLVGPDVDVDGWNSQKFEIRGSFNKGGAESVVYGELSVPRPAEFARGYPIPFIISLRGNEKSAIAKFSEASALGVYLKRQYVRAKRADNKEDKSKPVTKGSYWVVGEGGDSCTLQGEFPPMLQLGPSFTFRSLSLLYTVTIEPEAFNFETKTKGPLTAVPVTITYSPPPGVRARSFAPLAGVSANGGASRTNAPPMAMPSLISVA</sequence>
<dbReference type="AlphaFoldDB" id="A0A166BKT8"/>
<evidence type="ECO:0000259" key="2">
    <source>
        <dbReference type="Pfam" id="PF00339"/>
    </source>
</evidence>
<proteinExistence type="predicted"/>
<evidence type="ECO:0000256" key="1">
    <source>
        <dbReference type="SAM" id="MobiDB-lite"/>
    </source>
</evidence>
<feature type="domain" description="Arrestin-like N-terminal" evidence="2">
    <location>
        <begin position="50"/>
        <end position="176"/>
    </location>
</feature>
<dbReference type="SUPFAM" id="SSF81296">
    <property type="entry name" value="E set domains"/>
    <property type="match status" value="1"/>
</dbReference>
<dbReference type="InterPro" id="IPR014756">
    <property type="entry name" value="Ig_E-set"/>
</dbReference>
<feature type="compositionally biased region" description="Basic and acidic residues" evidence="1">
    <location>
        <begin position="1"/>
        <end position="11"/>
    </location>
</feature>
<dbReference type="OrthoDB" id="2333384at2759"/>
<dbReference type="InParanoid" id="A0A166BKT8"/>
<dbReference type="EMBL" id="KV425890">
    <property type="protein sequence ID" value="KZW02020.1"/>
    <property type="molecule type" value="Genomic_DNA"/>
</dbReference>
<reference evidence="3 4" key="1">
    <citation type="journal article" date="2016" name="Mol. Biol. Evol.">
        <title>Comparative Genomics of Early-Diverging Mushroom-Forming Fungi Provides Insights into the Origins of Lignocellulose Decay Capabilities.</title>
        <authorList>
            <person name="Nagy L.G."/>
            <person name="Riley R."/>
            <person name="Tritt A."/>
            <person name="Adam C."/>
            <person name="Daum C."/>
            <person name="Floudas D."/>
            <person name="Sun H."/>
            <person name="Yadav J.S."/>
            <person name="Pangilinan J."/>
            <person name="Larsson K.H."/>
            <person name="Matsuura K."/>
            <person name="Barry K."/>
            <person name="Labutti K."/>
            <person name="Kuo R."/>
            <person name="Ohm R.A."/>
            <person name="Bhattacharya S.S."/>
            <person name="Shirouzu T."/>
            <person name="Yoshinaga Y."/>
            <person name="Martin F.M."/>
            <person name="Grigoriev I.V."/>
            <person name="Hibbett D.S."/>
        </authorList>
    </citation>
    <scope>NUCLEOTIDE SEQUENCE [LARGE SCALE GENOMIC DNA]</scope>
    <source>
        <strain evidence="3 4">HHB12029</strain>
    </source>
</reference>
<dbReference type="InterPro" id="IPR011021">
    <property type="entry name" value="Arrestin-like_N"/>
</dbReference>
<dbReference type="InterPro" id="IPR014752">
    <property type="entry name" value="Arrestin-like_C"/>
</dbReference>
<dbReference type="STRING" id="1314781.A0A166BKT8"/>
<evidence type="ECO:0000313" key="3">
    <source>
        <dbReference type="EMBL" id="KZW02020.1"/>
    </source>
</evidence>
<dbReference type="Pfam" id="PF00339">
    <property type="entry name" value="Arrestin_N"/>
    <property type="match status" value="1"/>
</dbReference>
<accession>A0A166BKT8</accession>
<gene>
    <name evidence="3" type="ORF">EXIGLDRAFT_736749</name>
</gene>
<feature type="region of interest" description="Disordered" evidence="1">
    <location>
        <begin position="1"/>
        <end position="28"/>
    </location>
</feature>